<keyword evidence="5" id="KW-1185">Reference proteome</keyword>
<dbReference type="Pfam" id="PF13579">
    <property type="entry name" value="Glyco_trans_4_4"/>
    <property type="match status" value="1"/>
</dbReference>
<comment type="caution">
    <text evidence="4">The sequence shown here is derived from an EMBL/GenBank/DDBJ whole genome shotgun (WGS) entry which is preliminary data.</text>
</comment>
<dbReference type="SUPFAM" id="SSF53756">
    <property type="entry name" value="UDP-Glycosyltransferase/glycogen phosphorylase"/>
    <property type="match status" value="2"/>
</dbReference>
<dbReference type="RefSeq" id="WP_139034807.1">
    <property type="nucleotide sequence ID" value="NZ_VDDA01000002.1"/>
</dbReference>
<proteinExistence type="predicted"/>
<dbReference type="GO" id="GO:0016757">
    <property type="term" value="F:glycosyltransferase activity"/>
    <property type="evidence" value="ECO:0007669"/>
    <property type="project" value="InterPro"/>
</dbReference>
<dbReference type="CDD" id="cd03823">
    <property type="entry name" value="GT4_ExpE7-like"/>
    <property type="match status" value="1"/>
</dbReference>
<dbReference type="InterPro" id="IPR001296">
    <property type="entry name" value="Glyco_trans_1"/>
</dbReference>
<dbReference type="Proteomes" id="UP000305267">
    <property type="component" value="Unassembled WGS sequence"/>
</dbReference>
<name>A0A5C4LPD4_9HYPH</name>
<dbReference type="OrthoDB" id="9801573at2"/>
<feature type="domain" description="Glycosyl transferase family 1" evidence="1">
    <location>
        <begin position="1100"/>
        <end position="1246"/>
    </location>
</feature>
<dbReference type="InterPro" id="IPR055259">
    <property type="entry name" value="YkvP/CgeB_Glyco_trans-like"/>
</dbReference>
<sequence>MRRKDASLDIVFYRNFYDDMSRASDEEIVRHWEEYGRAEGRFPNEALGRQAAMSSDGLPKGFDGATYLRLNPDVAAAIRWDFQAALHYLAHGRAEGRPYADTSQAAAAGTGLPRGFNLASYLVCNPDIAEAIPATADRLAHYIEHGRAEKRNYAPVFYDPTFISQLYGIRLPYGMTPEDAVVAVRQRLHPSDDQLVYFNEDEIANLHGITIPYFSQYFDHNLYQYRHIRQSGKFFNRAECIRHFCEVGQHEQLDLSIDGAFDDAFFVAEYGDDGALCGPSRRERYESWLRSGEDEPLFPNLRVLVRVTHKAVLPRVVEDFVTARVREAAQGTDPLADHVKPSRVVTDLLDWTLDLADPAAAELFLDVADERAVEGRNAEAAELYARALVRVPGHPRALNHRADMIQRGGNLELATSLRRHIVAVDAGNEWTFRHLAEGLLEFGEPQAASRAMAAGVRKYPGDVDLRRRLREVQEKAFYDVWERSTDIALTVGYDSARALVTEAAQSLVRDEERPVSAGQVRRVALYANCDLMQCRFYRVEQRVDQLVAAGYDVTVYDYTKDHDAYMADLLQIDYTIFYRVPAFPNVVDAITKTAELGIATIYDIDDLVFDSDYFPPGLDTYVGLIDARQHASMACGVSLFAEAAALCDYGMASTPSLARHLERRVRTGTVFHQPNALHGAHLASMAQARATTPGDIVTIFYGSGTKAHKLDFEQLIEPALARLFETHGGRIRVVVVGDIAVSDLLRPWAEFIVASRPIGNVSAYWDLLREADINISVLVPDAFNDCKSEIKWLEAAMFGIPSAVSSTQTHREVVVEGETGFLCTTSQSFFAALDRLVRSPDERRRIGAAAKRAALEAYGLERQAQGLRQVIERTTARQLAPRRKLVIVNVFYPPQAIGGATRVVYDNVRSLRAILGAEWQIDVICTLEGGPVPYALDWYARDGVRVFCITAGNHPGIDSLVEDPEMARVFERVLDRIDPDLIHFHCVQRFTTTCVAAAFRRKIPYLITMHDGWWISPNQFLTNGNRVVETYDFTGGASLDAFMGEDYARARTLLRCLKGAARVLTVSEPFGALCRSVGLTEVEVVENGVSRLPEVVRTASPDGRVRLGFIGGLADHKGYGLIRNVLLNERFENLSLLLIDHAMHPSERATEEWGSVPVTIRGKFPQSSVGGLYAHIDVLLAPSIWPESYGLVTREAVASGCWVVASDRGAVGDCVVEGRNGYVVDVADEAGLLAALRIIDENPALHRQAPGDTAPIRSAHRQAEELAVIYGEVLDAARD</sequence>
<dbReference type="InterPro" id="IPR011990">
    <property type="entry name" value="TPR-like_helical_dom_sf"/>
</dbReference>
<protein>
    <submittedName>
        <fullName evidence="4">Glycosyltransferase</fullName>
    </submittedName>
</protein>
<accession>A0A5C4LPD4</accession>
<feature type="domain" description="Glycosyltransferase subfamily 4-like N-terminal" evidence="3">
    <location>
        <begin position="898"/>
        <end position="1088"/>
    </location>
</feature>
<organism evidence="4 5">
    <name type="scientific">Methylobacterium terricola</name>
    <dbReference type="NCBI Taxonomy" id="2583531"/>
    <lineage>
        <taxon>Bacteria</taxon>
        <taxon>Pseudomonadati</taxon>
        <taxon>Pseudomonadota</taxon>
        <taxon>Alphaproteobacteria</taxon>
        <taxon>Hyphomicrobiales</taxon>
        <taxon>Methylobacteriaceae</taxon>
        <taxon>Methylobacterium</taxon>
    </lineage>
</organism>
<gene>
    <name evidence="4" type="ORF">FF100_06935</name>
</gene>
<dbReference type="Gene3D" id="3.40.50.2000">
    <property type="entry name" value="Glycogen Phosphorylase B"/>
    <property type="match status" value="3"/>
</dbReference>
<dbReference type="SUPFAM" id="SSF48452">
    <property type="entry name" value="TPR-like"/>
    <property type="match status" value="1"/>
</dbReference>
<dbReference type="AlphaFoldDB" id="A0A5C4LPD4"/>
<dbReference type="PANTHER" id="PTHR12526">
    <property type="entry name" value="GLYCOSYLTRANSFERASE"/>
    <property type="match status" value="1"/>
</dbReference>
<dbReference type="InterPro" id="IPR028098">
    <property type="entry name" value="Glyco_trans_4-like_N"/>
</dbReference>
<feature type="domain" description="Spore protein YkvP/CgeB glycosyl transferase-like" evidence="2">
    <location>
        <begin position="716"/>
        <end position="866"/>
    </location>
</feature>
<evidence type="ECO:0000259" key="2">
    <source>
        <dbReference type="Pfam" id="PF13524"/>
    </source>
</evidence>
<dbReference type="Gene3D" id="1.25.40.10">
    <property type="entry name" value="Tetratricopeptide repeat domain"/>
    <property type="match status" value="1"/>
</dbReference>
<evidence type="ECO:0000259" key="1">
    <source>
        <dbReference type="Pfam" id="PF00534"/>
    </source>
</evidence>
<evidence type="ECO:0000259" key="3">
    <source>
        <dbReference type="Pfam" id="PF13579"/>
    </source>
</evidence>
<dbReference type="Pfam" id="PF13524">
    <property type="entry name" value="Glyco_trans_1_2"/>
    <property type="match status" value="1"/>
</dbReference>
<evidence type="ECO:0000313" key="4">
    <source>
        <dbReference type="EMBL" id="TNC15279.1"/>
    </source>
</evidence>
<keyword evidence="4" id="KW-0808">Transferase</keyword>
<dbReference type="EMBL" id="VDDA01000002">
    <property type="protein sequence ID" value="TNC15279.1"/>
    <property type="molecule type" value="Genomic_DNA"/>
</dbReference>
<dbReference type="Pfam" id="PF00534">
    <property type="entry name" value="Glycos_transf_1"/>
    <property type="match status" value="1"/>
</dbReference>
<reference evidence="4 5" key="1">
    <citation type="submission" date="2019-06" db="EMBL/GenBank/DDBJ databases">
        <title>Genome of Methylobacterium sp. 17Sr1-39.</title>
        <authorList>
            <person name="Seo T."/>
        </authorList>
    </citation>
    <scope>NUCLEOTIDE SEQUENCE [LARGE SCALE GENOMIC DNA]</scope>
    <source>
        <strain evidence="4 5">17Sr1-39</strain>
    </source>
</reference>
<evidence type="ECO:0000313" key="5">
    <source>
        <dbReference type="Proteomes" id="UP000305267"/>
    </source>
</evidence>